<evidence type="ECO:0000256" key="4">
    <source>
        <dbReference type="ARBA" id="ARBA00022478"/>
    </source>
</evidence>
<dbReference type="InterPro" id="IPR011263">
    <property type="entry name" value="DNA-dir_RNA_pol_RpoA/D/Rpb3"/>
</dbReference>
<accession>A0A918XMR1</accession>
<gene>
    <name evidence="11 13" type="primary">rpoA</name>
    <name evidence="13" type="ORF">GCM10007053_29400</name>
</gene>
<dbReference type="FunFam" id="2.170.120.12:FF:000001">
    <property type="entry name" value="DNA-directed RNA polymerase subunit alpha"/>
    <property type="match status" value="1"/>
</dbReference>
<evidence type="ECO:0000313" key="14">
    <source>
        <dbReference type="Proteomes" id="UP000644693"/>
    </source>
</evidence>
<dbReference type="SUPFAM" id="SSF47789">
    <property type="entry name" value="C-terminal domain of RNA polymerase alpha subunit"/>
    <property type="match status" value="1"/>
</dbReference>
<evidence type="ECO:0000256" key="3">
    <source>
        <dbReference type="ARBA" id="ARBA00015972"/>
    </source>
</evidence>
<evidence type="ECO:0000256" key="10">
    <source>
        <dbReference type="ARBA" id="ARBA00048552"/>
    </source>
</evidence>
<dbReference type="Pfam" id="PF01193">
    <property type="entry name" value="RNA_pol_L"/>
    <property type="match status" value="1"/>
</dbReference>
<keyword evidence="14" id="KW-1185">Reference proteome</keyword>
<feature type="region of interest" description="Alpha C-terminal domain (alpha-CTD)" evidence="11">
    <location>
        <begin position="248"/>
        <end position="334"/>
    </location>
</feature>
<organism evidence="13 14">
    <name type="scientific">Parahalioglobus pacificus</name>
    <dbReference type="NCBI Taxonomy" id="930806"/>
    <lineage>
        <taxon>Bacteria</taxon>
        <taxon>Pseudomonadati</taxon>
        <taxon>Pseudomonadota</taxon>
        <taxon>Gammaproteobacteria</taxon>
        <taxon>Cellvibrionales</taxon>
        <taxon>Halieaceae</taxon>
        <taxon>Parahalioglobus</taxon>
    </lineage>
</organism>
<dbReference type="GO" id="GO:0006351">
    <property type="term" value="P:DNA-templated transcription"/>
    <property type="evidence" value="ECO:0007669"/>
    <property type="project" value="UniProtKB-UniRule"/>
</dbReference>
<dbReference type="AlphaFoldDB" id="A0A918XMR1"/>
<dbReference type="GO" id="GO:0003899">
    <property type="term" value="F:DNA-directed RNA polymerase activity"/>
    <property type="evidence" value="ECO:0007669"/>
    <property type="project" value="UniProtKB-UniRule"/>
</dbReference>
<dbReference type="InterPro" id="IPR036643">
    <property type="entry name" value="RNApol_insert_sf"/>
</dbReference>
<dbReference type="InterPro" id="IPR011260">
    <property type="entry name" value="RNAP_asu_C"/>
</dbReference>
<evidence type="ECO:0000256" key="1">
    <source>
        <dbReference type="ARBA" id="ARBA00007123"/>
    </source>
</evidence>
<evidence type="ECO:0000256" key="11">
    <source>
        <dbReference type="HAMAP-Rule" id="MF_00059"/>
    </source>
</evidence>
<comment type="subunit">
    <text evidence="11">Homodimer. The RNAP catalytic core consists of 2 alpha, 1 beta, 1 beta' and 1 omega subunit. When a sigma factor is associated with the core the holoenzyme is formed, which can initiate transcription.</text>
</comment>
<dbReference type="EC" id="2.7.7.6" evidence="2 11"/>
<feature type="domain" description="DNA-directed RNA polymerase RpoA/D/Rpb3-type" evidence="12">
    <location>
        <begin position="23"/>
        <end position="233"/>
    </location>
</feature>
<evidence type="ECO:0000256" key="9">
    <source>
        <dbReference type="ARBA" id="ARBA00033070"/>
    </source>
</evidence>
<evidence type="ECO:0000256" key="6">
    <source>
        <dbReference type="ARBA" id="ARBA00022695"/>
    </source>
</evidence>
<dbReference type="CDD" id="cd06928">
    <property type="entry name" value="RNAP_alpha_NTD"/>
    <property type="match status" value="1"/>
</dbReference>
<dbReference type="GO" id="GO:0003677">
    <property type="term" value="F:DNA binding"/>
    <property type="evidence" value="ECO:0007669"/>
    <property type="project" value="UniProtKB-UniRule"/>
</dbReference>
<dbReference type="SUPFAM" id="SSF55257">
    <property type="entry name" value="RBP11-like subunits of RNA polymerase"/>
    <property type="match status" value="1"/>
</dbReference>
<dbReference type="RefSeq" id="WP_189478574.1">
    <property type="nucleotide sequence ID" value="NZ_BMYM01000003.1"/>
</dbReference>
<dbReference type="HAMAP" id="MF_00059">
    <property type="entry name" value="RNApol_bact_RpoA"/>
    <property type="match status" value="1"/>
</dbReference>
<dbReference type="SMART" id="SM00662">
    <property type="entry name" value="RPOLD"/>
    <property type="match status" value="1"/>
</dbReference>
<evidence type="ECO:0000259" key="12">
    <source>
        <dbReference type="SMART" id="SM00662"/>
    </source>
</evidence>
<reference evidence="13" key="1">
    <citation type="journal article" date="2014" name="Int. J. Syst. Evol. Microbiol.">
        <title>Complete genome sequence of Corynebacterium casei LMG S-19264T (=DSM 44701T), isolated from a smear-ripened cheese.</title>
        <authorList>
            <consortium name="US DOE Joint Genome Institute (JGI-PGF)"/>
            <person name="Walter F."/>
            <person name="Albersmeier A."/>
            <person name="Kalinowski J."/>
            <person name="Ruckert C."/>
        </authorList>
    </citation>
    <scope>NUCLEOTIDE SEQUENCE</scope>
    <source>
        <strain evidence="13">KCTC 23430</strain>
    </source>
</reference>
<reference evidence="13" key="2">
    <citation type="submission" date="2020-09" db="EMBL/GenBank/DDBJ databases">
        <authorList>
            <person name="Sun Q."/>
            <person name="Kim S."/>
        </authorList>
    </citation>
    <scope>NUCLEOTIDE SEQUENCE</scope>
    <source>
        <strain evidence="13">KCTC 23430</strain>
    </source>
</reference>
<evidence type="ECO:0000256" key="8">
    <source>
        <dbReference type="ARBA" id="ARBA00032524"/>
    </source>
</evidence>
<evidence type="ECO:0000313" key="13">
    <source>
        <dbReference type="EMBL" id="GHD38580.1"/>
    </source>
</evidence>
<comment type="function">
    <text evidence="11">DNA-dependent RNA polymerase catalyzes the transcription of DNA into RNA using the four ribonucleoside triphosphates as substrates.</text>
</comment>
<dbReference type="SUPFAM" id="SSF56553">
    <property type="entry name" value="Insert subdomain of RNA polymerase alpha subunit"/>
    <property type="match status" value="1"/>
</dbReference>
<dbReference type="InterPro" id="IPR011262">
    <property type="entry name" value="DNA-dir_RNA_pol_insert"/>
</dbReference>
<comment type="caution">
    <text evidence="13">The sequence shown here is derived from an EMBL/GenBank/DDBJ whole genome shotgun (WGS) entry which is preliminary data.</text>
</comment>
<dbReference type="GO" id="GO:0000428">
    <property type="term" value="C:DNA-directed RNA polymerase complex"/>
    <property type="evidence" value="ECO:0007669"/>
    <property type="project" value="UniProtKB-KW"/>
</dbReference>
<keyword evidence="4 11" id="KW-0240">DNA-directed RNA polymerase</keyword>
<dbReference type="NCBIfam" id="NF003519">
    <property type="entry name" value="PRK05182.2-5"/>
    <property type="match status" value="1"/>
</dbReference>
<evidence type="ECO:0000256" key="2">
    <source>
        <dbReference type="ARBA" id="ARBA00012418"/>
    </source>
</evidence>
<keyword evidence="6 11" id="KW-0548">Nucleotidyltransferase</keyword>
<comment type="domain">
    <text evidence="11">The N-terminal domain is essential for RNAP assembly and basal transcription, whereas the C-terminal domain is involved in interaction with transcriptional regulators and with upstream promoter elements.</text>
</comment>
<dbReference type="Pfam" id="PF01000">
    <property type="entry name" value="RNA_pol_A_bac"/>
    <property type="match status" value="1"/>
</dbReference>
<dbReference type="Pfam" id="PF03118">
    <property type="entry name" value="RNA_pol_A_CTD"/>
    <property type="match status" value="1"/>
</dbReference>
<dbReference type="FunFam" id="1.10.150.20:FF:000001">
    <property type="entry name" value="DNA-directed RNA polymerase subunit alpha"/>
    <property type="match status" value="1"/>
</dbReference>
<dbReference type="NCBIfam" id="TIGR02027">
    <property type="entry name" value="rpoA"/>
    <property type="match status" value="1"/>
</dbReference>
<evidence type="ECO:0000256" key="7">
    <source>
        <dbReference type="ARBA" id="ARBA00023163"/>
    </source>
</evidence>
<proteinExistence type="inferred from homology"/>
<dbReference type="InterPro" id="IPR011773">
    <property type="entry name" value="DNA-dir_RpoA"/>
</dbReference>
<dbReference type="InterPro" id="IPR036603">
    <property type="entry name" value="RBP11-like"/>
</dbReference>
<dbReference type="Gene3D" id="3.30.1360.10">
    <property type="entry name" value="RNA polymerase, RBP11-like subunit"/>
    <property type="match status" value="1"/>
</dbReference>
<name>A0A918XMR1_9GAMM</name>
<feature type="region of interest" description="Alpha N-terminal domain (alpha-NTD)" evidence="11">
    <location>
        <begin position="1"/>
        <end position="234"/>
    </location>
</feature>
<dbReference type="Gene3D" id="1.10.150.20">
    <property type="entry name" value="5' to 3' exonuclease, C-terminal subdomain"/>
    <property type="match status" value="1"/>
</dbReference>
<dbReference type="GO" id="GO:0005737">
    <property type="term" value="C:cytoplasm"/>
    <property type="evidence" value="ECO:0007669"/>
    <property type="project" value="UniProtKB-ARBA"/>
</dbReference>
<comment type="catalytic activity">
    <reaction evidence="10 11">
        <text>RNA(n) + a ribonucleoside 5'-triphosphate = RNA(n+1) + diphosphate</text>
        <dbReference type="Rhea" id="RHEA:21248"/>
        <dbReference type="Rhea" id="RHEA-COMP:14527"/>
        <dbReference type="Rhea" id="RHEA-COMP:17342"/>
        <dbReference type="ChEBI" id="CHEBI:33019"/>
        <dbReference type="ChEBI" id="CHEBI:61557"/>
        <dbReference type="ChEBI" id="CHEBI:140395"/>
        <dbReference type="EC" id="2.7.7.6"/>
    </reaction>
</comment>
<protein>
    <recommendedName>
        <fullName evidence="3 11">DNA-directed RNA polymerase subunit alpha</fullName>
        <shortName evidence="11">RNAP subunit alpha</shortName>
        <ecNumber evidence="2 11">2.7.7.6</ecNumber>
    </recommendedName>
    <alternativeName>
        <fullName evidence="9 11">RNA polymerase subunit alpha</fullName>
    </alternativeName>
    <alternativeName>
        <fullName evidence="8 11">Transcriptase subunit alpha</fullName>
    </alternativeName>
</protein>
<dbReference type="Gene3D" id="2.170.120.12">
    <property type="entry name" value="DNA-directed RNA polymerase, insert domain"/>
    <property type="match status" value="1"/>
</dbReference>
<dbReference type="EMBL" id="BMYM01000003">
    <property type="protein sequence ID" value="GHD38580.1"/>
    <property type="molecule type" value="Genomic_DNA"/>
</dbReference>
<keyword evidence="7 11" id="KW-0804">Transcription</keyword>
<dbReference type="NCBIfam" id="NF003513">
    <property type="entry name" value="PRK05182.1-2"/>
    <property type="match status" value="1"/>
</dbReference>
<dbReference type="GO" id="GO:0046983">
    <property type="term" value="F:protein dimerization activity"/>
    <property type="evidence" value="ECO:0007669"/>
    <property type="project" value="InterPro"/>
</dbReference>
<sequence length="334" mass="36951">MQSAVKELLTPHKIDVDQKSGTRAQVTLEPLERGFGHTLGNALRRILLSSMPGCAITEVEIDGVLHEYSAIEGVQEDVIEILLNLKGVALVMNGKDEAEITLTKKGPGPVTAGDIQVDHDIEIRNPEHVICHLNDNSDIMMRLTVARGRGYSPADSRENPEEETRSIGRLQLDATFSPVHRVSYVVEAARVEQRTDLDKLVLDLETNGTIDPEDAIRRAATILQQQLAVFVDLESESESEALVEEDEVDPILLRPVDDLELTVRSANCLKAENIYYIGDLVQRTEVELLKTPNLGKKSLTEIKDVLASRGLSLGMRLDNWPPASLKNDERVLSV</sequence>
<dbReference type="Proteomes" id="UP000644693">
    <property type="component" value="Unassembled WGS sequence"/>
</dbReference>
<comment type="similarity">
    <text evidence="1 11">Belongs to the RNA polymerase alpha chain family.</text>
</comment>
<evidence type="ECO:0000256" key="5">
    <source>
        <dbReference type="ARBA" id="ARBA00022679"/>
    </source>
</evidence>
<keyword evidence="5 11" id="KW-0808">Transferase</keyword>